<sequence>MREPDSPTHPDILPVAGNETFLQNKNSSRRYRHAGGSRSLLLLMPLPIQRVRLATLTATHCPQREGSTPILDRGLDVSAASLLYWHPSMPMLTMLRLRWLVLALMPASVGPLWSSIPHYCQPSTALTWTWPGLAAVMTDTCPRDTAAGGVLVLALLHRTRTWTCTRPLGERLCIPLAPFASAVYTFWPALEFRHPNHAERPSTKLFAACLMFVMGAAALSISPQSKLWRDLAVTTAEPTVECRRRRKSGMLGGDGVQLCEFVA</sequence>
<accession>A0AAD9ARI3</accession>
<proteinExistence type="predicted"/>
<evidence type="ECO:0000313" key="2">
    <source>
        <dbReference type="Proteomes" id="UP001243330"/>
    </source>
</evidence>
<keyword evidence="2" id="KW-1185">Reference proteome</keyword>
<reference evidence="1" key="1">
    <citation type="submission" date="2023-01" db="EMBL/GenBank/DDBJ databases">
        <title>Colletotrichum chrysophilum M932 genome sequence.</title>
        <authorList>
            <person name="Baroncelli R."/>
        </authorList>
    </citation>
    <scope>NUCLEOTIDE SEQUENCE</scope>
    <source>
        <strain evidence="1">M932</strain>
    </source>
</reference>
<organism evidence="1 2">
    <name type="scientific">Colletotrichum chrysophilum</name>
    <dbReference type="NCBI Taxonomy" id="1836956"/>
    <lineage>
        <taxon>Eukaryota</taxon>
        <taxon>Fungi</taxon>
        <taxon>Dikarya</taxon>
        <taxon>Ascomycota</taxon>
        <taxon>Pezizomycotina</taxon>
        <taxon>Sordariomycetes</taxon>
        <taxon>Hypocreomycetidae</taxon>
        <taxon>Glomerellales</taxon>
        <taxon>Glomerellaceae</taxon>
        <taxon>Colletotrichum</taxon>
        <taxon>Colletotrichum gloeosporioides species complex</taxon>
    </lineage>
</organism>
<dbReference type="EMBL" id="JAQOWY010000075">
    <property type="protein sequence ID" value="KAK1852417.1"/>
    <property type="molecule type" value="Genomic_DNA"/>
</dbReference>
<name>A0AAD9ARI3_9PEZI</name>
<evidence type="ECO:0000313" key="1">
    <source>
        <dbReference type="EMBL" id="KAK1852417.1"/>
    </source>
</evidence>
<protein>
    <submittedName>
        <fullName evidence="1">Uncharacterized protein</fullName>
    </submittedName>
</protein>
<dbReference type="AlphaFoldDB" id="A0AAD9ARI3"/>
<dbReference type="Proteomes" id="UP001243330">
    <property type="component" value="Unassembled WGS sequence"/>
</dbReference>
<gene>
    <name evidence="1" type="ORF">CCHR01_04963</name>
</gene>
<comment type="caution">
    <text evidence="1">The sequence shown here is derived from an EMBL/GenBank/DDBJ whole genome shotgun (WGS) entry which is preliminary data.</text>
</comment>